<dbReference type="AlphaFoldDB" id="A0A0H3CPX3"/>
<reference evidence="1 2" key="1">
    <citation type="journal article" date="2010" name="J. Bacteriol.">
        <title>Complete genome sequence of Enterobacter cloacae subsp. cloacae type strain ATCC 13047.</title>
        <authorList>
            <person name="Ren Y."/>
            <person name="Ren Y."/>
            <person name="Zhou Z."/>
            <person name="Guo X."/>
            <person name="Li Y."/>
            <person name="Feng L."/>
            <person name="Wang L."/>
        </authorList>
    </citation>
    <scope>NUCLEOTIDE SEQUENCE [LARGE SCALE GENOMIC DNA]</scope>
    <source>
        <strain evidence="2">ATCC 13047 / DSM 30054 / NBRC 13535 / NCTC 10005 / WDCM 00083 / NCDC 279-56</strain>
    </source>
</reference>
<sequence>MPSLNVDLLRSEIKLSPFHDTRKLRKEFKKMPLVTPHF</sequence>
<dbReference type="EnsemblBacteria" id="ADF63256">
    <property type="protein sequence ID" value="ADF63256"/>
    <property type="gene ID" value="ECL_03722"/>
</dbReference>
<name>A0A0H3CPX3_ENTCC</name>
<dbReference type="PATRIC" id="fig|716541.4.peg.3882"/>
<protein>
    <submittedName>
        <fullName evidence="1">Uncharacterized protein</fullName>
    </submittedName>
</protein>
<organism evidence="1 2">
    <name type="scientific">Enterobacter cloacae subsp. cloacae (strain ATCC 13047 / DSM 30054 / NBRC 13535 / NCTC 10005 / WDCM 00083 / NCDC 279-56)</name>
    <dbReference type="NCBI Taxonomy" id="716541"/>
    <lineage>
        <taxon>Bacteria</taxon>
        <taxon>Pseudomonadati</taxon>
        <taxon>Pseudomonadota</taxon>
        <taxon>Gammaproteobacteria</taxon>
        <taxon>Enterobacterales</taxon>
        <taxon>Enterobacteriaceae</taxon>
        <taxon>Enterobacter</taxon>
        <taxon>Enterobacter cloacae complex</taxon>
    </lineage>
</organism>
<dbReference type="OrthoDB" id="9944129at2"/>
<dbReference type="HOGENOM" id="CLU_3296231_0_0_6"/>
<proteinExistence type="predicted"/>
<evidence type="ECO:0000313" key="1">
    <source>
        <dbReference type="EMBL" id="ADF63256.1"/>
    </source>
</evidence>
<evidence type="ECO:0000313" key="2">
    <source>
        <dbReference type="Proteomes" id="UP000002363"/>
    </source>
</evidence>
<gene>
    <name evidence="1" type="ordered locus">ECL_03722</name>
</gene>
<keyword evidence="2" id="KW-1185">Reference proteome</keyword>
<accession>A0A0H3CPX3</accession>
<dbReference type="Proteomes" id="UP000002363">
    <property type="component" value="Chromosome"/>
</dbReference>
<dbReference type="EMBL" id="CP001918">
    <property type="protein sequence ID" value="ADF63256.1"/>
    <property type="molecule type" value="Genomic_DNA"/>
</dbReference>
<dbReference type="KEGG" id="enc:ECL_03722"/>